<dbReference type="Proteomes" id="UP000824211">
    <property type="component" value="Unassembled WGS sequence"/>
</dbReference>
<dbReference type="EMBL" id="DWXX01000093">
    <property type="protein sequence ID" value="HJB59073.1"/>
    <property type="molecule type" value="Genomic_DNA"/>
</dbReference>
<dbReference type="AlphaFoldDB" id="A0A9D2MGD7"/>
<protein>
    <submittedName>
        <fullName evidence="2">Dipicolinic acid synthetase</fullName>
    </submittedName>
</protein>
<evidence type="ECO:0000313" key="2">
    <source>
        <dbReference type="EMBL" id="HJB59073.1"/>
    </source>
</evidence>
<organism evidence="2 3">
    <name type="scientific">Candidatus Faecalibacterium faecipullorum</name>
    <dbReference type="NCBI Taxonomy" id="2838578"/>
    <lineage>
        <taxon>Bacteria</taxon>
        <taxon>Bacillati</taxon>
        <taxon>Bacillota</taxon>
        <taxon>Clostridia</taxon>
        <taxon>Eubacteriales</taxon>
        <taxon>Oscillospiraceae</taxon>
        <taxon>Faecalibacterium</taxon>
    </lineage>
</organism>
<evidence type="ECO:0000259" key="1">
    <source>
        <dbReference type="Pfam" id="PF03807"/>
    </source>
</evidence>
<dbReference type="Gene3D" id="3.40.50.720">
    <property type="entry name" value="NAD(P)-binding Rossmann-like Domain"/>
    <property type="match status" value="1"/>
</dbReference>
<reference evidence="2" key="2">
    <citation type="submission" date="2021-04" db="EMBL/GenBank/DDBJ databases">
        <authorList>
            <person name="Gilroy R."/>
        </authorList>
    </citation>
    <scope>NUCLEOTIDE SEQUENCE</scope>
    <source>
        <strain evidence="2">ChiHjej9B8-13557</strain>
    </source>
</reference>
<dbReference type="InterPro" id="IPR028939">
    <property type="entry name" value="P5C_Rdtase_cat_N"/>
</dbReference>
<comment type="caution">
    <text evidence="2">The sequence shown here is derived from an EMBL/GenBank/DDBJ whole genome shotgun (WGS) entry which is preliminary data.</text>
</comment>
<dbReference type="InterPro" id="IPR036291">
    <property type="entry name" value="NAD(P)-bd_dom_sf"/>
</dbReference>
<dbReference type="Pfam" id="PF03807">
    <property type="entry name" value="F420_oxidored"/>
    <property type="match status" value="1"/>
</dbReference>
<gene>
    <name evidence="2" type="ORF">H9771_05390</name>
</gene>
<proteinExistence type="predicted"/>
<reference evidence="2" key="1">
    <citation type="journal article" date="2021" name="PeerJ">
        <title>Extensive microbial diversity within the chicken gut microbiome revealed by metagenomics and culture.</title>
        <authorList>
            <person name="Gilroy R."/>
            <person name="Ravi A."/>
            <person name="Getino M."/>
            <person name="Pursley I."/>
            <person name="Horton D.L."/>
            <person name="Alikhan N.F."/>
            <person name="Baker D."/>
            <person name="Gharbi K."/>
            <person name="Hall N."/>
            <person name="Watson M."/>
            <person name="Adriaenssens E.M."/>
            <person name="Foster-Nyarko E."/>
            <person name="Jarju S."/>
            <person name="Secka A."/>
            <person name="Antonio M."/>
            <person name="Oren A."/>
            <person name="Chaudhuri R.R."/>
            <person name="La Ragione R."/>
            <person name="Hildebrand F."/>
            <person name="Pallen M.J."/>
        </authorList>
    </citation>
    <scope>NUCLEOTIDE SEQUENCE</scope>
    <source>
        <strain evidence="2">ChiHjej9B8-13557</strain>
    </source>
</reference>
<sequence length="267" mass="26903">MGEKMLIAVVGADGRQAAARRALAGAGCRVCGEEGLTGAGCVLLPTPFAAREEGWAALLAGLRPGALVLAGRPPAAARRLAGAAGVRLVDYMAREELAVRNAVPTAEGCIGILLARRSRTLWGTPVLLAGYGRVAQALAPRLTALGAWVTVAARRASQRALAQSLGAAAIPLDELRAAAPGFDTAVNTIPAPVFTGAALAALRPGSLLVDLASAPGGVDLAEAERLGHTALAAPGLPARCAPDSAGAYLAQTVLDILGEQHDKEVLA</sequence>
<accession>A0A9D2MGD7</accession>
<evidence type="ECO:0000313" key="3">
    <source>
        <dbReference type="Proteomes" id="UP000824211"/>
    </source>
</evidence>
<feature type="domain" description="Pyrroline-5-carboxylate reductase catalytic N-terminal" evidence="1">
    <location>
        <begin position="130"/>
        <end position="212"/>
    </location>
</feature>
<name>A0A9D2MGD7_9FIRM</name>
<dbReference type="SUPFAM" id="SSF51735">
    <property type="entry name" value="NAD(P)-binding Rossmann-fold domains"/>
    <property type="match status" value="1"/>
</dbReference>